<dbReference type="NCBIfam" id="TIGR02532">
    <property type="entry name" value="IV_pilin_GFxxxE"/>
    <property type="match status" value="1"/>
</dbReference>
<dbReference type="PRINTS" id="PR00813">
    <property type="entry name" value="BCTERIALGSPG"/>
</dbReference>
<dbReference type="InterPro" id="IPR000983">
    <property type="entry name" value="Bac_GSPG_pilin"/>
</dbReference>
<dbReference type="Proteomes" id="UP000319836">
    <property type="component" value="Unassembled WGS sequence"/>
</dbReference>
<dbReference type="PANTHER" id="PTHR30093">
    <property type="entry name" value="GENERAL SECRETION PATHWAY PROTEIN G"/>
    <property type="match status" value="1"/>
</dbReference>
<evidence type="ECO:0000313" key="8">
    <source>
        <dbReference type="Proteomes" id="UP000319836"/>
    </source>
</evidence>
<gene>
    <name evidence="7" type="ORF">E6K80_00655</name>
</gene>
<dbReference type="GO" id="GO:0015628">
    <property type="term" value="P:protein secretion by the type II secretion system"/>
    <property type="evidence" value="ECO:0007669"/>
    <property type="project" value="InterPro"/>
</dbReference>
<dbReference type="GO" id="GO:0016020">
    <property type="term" value="C:membrane"/>
    <property type="evidence" value="ECO:0007669"/>
    <property type="project" value="UniProtKB-SubCell"/>
</dbReference>
<dbReference type="Pfam" id="PF07963">
    <property type="entry name" value="N_methyl"/>
    <property type="match status" value="1"/>
</dbReference>
<feature type="transmembrane region" description="Helical" evidence="6">
    <location>
        <begin position="12"/>
        <end position="31"/>
    </location>
</feature>
<reference evidence="7 8" key="1">
    <citation type="journal article" date="2019" name="Nat. Microbiol.">
        <title>Mediterranean grassland soil C-N compound turnover is dependent on rainfall and depth, and is mediated by genomically divergent microorganisms.</title>
        <authorList>
            <person name="Diamond S."/>
            <person name="Andeer P.F."/>
            <person name="Li Z."/>
            <person name="Crits-Christoph A."/>
            <person name="Burstein D."/>
            <person name="Anantharaman K."/>
            <person name="Lane K.R."/>
            <person name="Thomas B.C."/>
            <person name="Pan C."/>
            <person name="Northen T.R."/>
            <person name="Banfield J.F."/>
        </authorList>
    </citation>
    <scope>NUCLEOTIDE SEQUENCE [LARGE SCALE GENOMIC DNA]</scope>
    <source>
        <strain evidence="7">WS_10</strain>
    </source>
</reference>
<evidence type="ECO:0000256" key="2">
    <source>
        <dbReference type="ARBA" id="ARBA00022481"/>
    </source>
</evidence>
<dbReference type="SUPFAM" id="SSF54523">
    <property type="entry name" value="Pili subunits"/>
    <property type="match status" value="1"/>
</dbReference>
<comment type="caution">
    <text evidence="7">The sequence shown here is derived from an EMBL/GenBank/DDBJ whole genome shotgun (WGS) entry which is preliminary data.</text>
</comment>
<dbReference type="Gene3D" id="3.30.700.10">
    <property type="entry name" value="Glycoprotein, Type 4 Pilin"/>
    <property type="match status" value="1"/>
</dbReference>
<evidence type="ECO:0000256" key="6">
    <source>
        <dbReference type="SAM" id="Phobius"/>
    </source>
</evidence>
<sequence length="142" mass="15290">MKQARGFTLVELMIVVVIIGILAAIAVPNYVGMEARAREAGTKSNMHIFQMSAEDYSIRNDAVYANDATQVAIIMPGGVNGLLNPFTRTGGVNVAWEDRVSVLANPPFKPGLISYADSVTRWYNIKGMGANGQLILVMTSGQ</sequence>
<evidence type="ECO:0000256" key="3">
    <source>
        <dbReference type="ARBA" id="ARBA00022692"/>
    </source>
</evidence>
<accession>A0A538UBI1</accession>
<protein>
    <submittedName>
        <fullName evidence="7">Prepilin-type N-terminal cleavage/methylation domain-containing protein</fullName>
    </submittedName>
</protein>
<dbReference type="PROSITE" id="PS00409">
    <property type="entry name" value="PROKAR_NTER_METHYL"/>
    <property type="match status" value="1"/>
</dbReference>
<name>A0A538UBI1_UNCEI</name>
<keyword evidence="5 6" id="KW-0472">Membrane</keyword>
<evidence type="ECO:0000256" key="5">
    <source>
        <dbReference type="ARBA" id="ARBA00023136"/>
    </source>
</evidence>
<evidence type="ECO:0000313" key="7">
    <source>
        <dbReference type="EMBL" id="TMQ73255.1"/>
    </source>
</evidence>
<proteinExistence type="predicted"/>
<dbReference type="InterPro" id="IPR012902">
    <property type="entry name" value="N_methyl_site"/>
</dbReference>
<evidence type="ECO:0000256" key="1">
    <source>
        <dbReference type="ARBA" id="ARBA00004167"/>
    </source>
</evidence>
<keyword evidence="2" id="KW-0488">Methylation</keyword>
<dbReference type="InterPro" id="IPR045584">
    <property type="entry name" value="Pilin-like"/>
</dbReference>
<evidence type="ECO:0000256" key="4">
    <source>
        <dbReference type="ARBA" id="ARBA00022989"/>
    </source>
</evidence>
<organism evidence="7 8">
    <name type="scientific">Eiseniibacteriota bacterium</name>
    <dbReference type="NCBI Taxonomy" id="2212470"/>
    <lineage>
        <taxon>Bacteria</taxon>
        <taxon>Candidatus Eiseniibacteriota</taxon>
    </lineage>
</organism>
<dbReference type="AlphaFoldDB" id="A0A538UBI1"/>
<keyword evidence="3 6" id="KW-0812">Transmembrane</keyword>
<dbReference type="PANTHER" id="PTHR30093:SF44">
    <property type="entry name" value="TYPE II SECRETION SYSTEM CORE PROTEIN G"/>
    <property type="match status" value="1"/>
</dbReference>
<dbReference type="GO" id="GO:0015627">
    <property type="term" value="C:type II protein secretion system complex"/>
    <property type="evidence" value="ECO:0007669"/>
    <property type="project" value="InterPro"/>
</dbReference>
<keyword evidence="4 6" id="KW-1133">Transmembrane helix</keyword>
<comment type="subcellular location">
    <subcellularLocation>
        <location evidence="1">Membrane</location>
        <topology evidence="1">Single-pass membrane protein</topology>
    </subcellularLocation>
</comment>
<dbReference type="EMBL" id="VBPA01000015">
    <property type="protein sequence ID" value="TMQ73255.1"/>
    <property type="molecule type" value="Genomic_DNA"/>
</dbReference>